<dbReference type="Proteomes" id="UP000182284">
    <property type="component" value="Unassembled WGS sequence"/>
</dbReference>
<protein>
    <submittedName>
        <fullName evidence="1">Uncharacterized protein</fullName>
    </submittedName>
</protein>
<reference evidence="1 2" key="1">
    <citation type="submission" date="2016-10" db="EMBL/GenBank/DDBJ databases">
        <authorList>
            <person name="de Groot N.N."/>
        </authorList>
    </citation>
    <scope>NUCLEOTIDE SEQUENCE [LARGE SCALE GENOMIC DNA]</scope>
    <source>
        <strain evidence="1 2">DSM 27375</strain>
    </source>
</reference>
<evidence type="ECO:0000313" key="1">
    <source>
        <dbReference type="EMBL" id="SDF45533.1"/>
    </source>
</evidence>
<proteinExistence type="predicted"/>
<gene>
    <name evidence="1" type="ORF">SAMN04488117_104201</name>
</gene>
<organism evidence="1 2">
    <name type="scientific">Celeribacter baekdonensis</name>
    <dbReference type="NCBI Taxonomy" id="875171"/>
    <lineage>
        <taxon>Bacteria</taxon>
        <taxon>Pseudomonadati</taxon>
        <taxon>Pseudomonadota</taxon>
        <taxon>Alphaproteobacteria</taxon>
        <taxon>Rhodobacterales</taxon>
        <taxon>Roseobacteraceae</taxon>
        <taxon>Celeribacter</taxon>
    </lineage>
</organism>
<dbReference type="EMBL" id="FNBL01000004">
    <property type="protein sequence ID" value="SDF45533.1"/>
    <property type="molecule type" value="Genomic_DNA"/>
</dbReference>
<sequence length="58" mass="6266">MFLTSFQLGANKMMRSISVGKYISVQGLFVGETADGNIQVRVGDKTFEGKPVSVKKVA</sequence>
<accession>A0A1G7L7V6</accession>
<evidence type="ECO:0000313" key="2">
    <source>
        <dbReference type="Proteomes" id="UP000182284"/>
    </source>
</evidence>
<dbReference type="AlphaFoldDB" id="A0A1G7L7V6"/>
<name>A0A1G7L7V6_9RHOB</name>